<dbReference type="OrthoDB" id="1115230at2"/>
<dbReference type="RefSeq" id="WP_108738747.1">
    <property type="nucleotide sequence ID" value="NZ_CP020919.1"/>
</dbReference>
<protein>
    <submittedName>
        <fullName evidence="1">DUF4837 domain-containing protein</fullName>
    </submittedName>
</protein>
<name>A0A2S1LU58_9FLAO</name>
<dbReference type="Pfam" id="PF16125">
    <property type="entry name" value="DUF4837"/>
    <property type="match status" value="1"/>
</dbReference>
<sequence length="323" mass="36856">MKYFTLVVFFAMTMASCHNHQKDDAGQESTGDINDVTIVIDDPLWNGEVGDSIRKKLASPIEGLFQEEPLFTINQCTTKATTDFFCHNRNIVIIKKANANAFSIKEDEFAKNQTVIHITGKNIPELISLIEKKSDTIIKRLKQGEILECQKRSAVAALDCKKIIERFRVSLKIPSAYTYAVTNDHFIWLKKEIPSGNASILIYQVPMSSILKDQNVIQHIVKNRDSIGNLYVHGTQAGTYMISEESYSPYIQQIKLEGRKAFETKGRWEMKNDFMSGSFQNYTIIDEKNKRILVIEGFAYAPSIPNRDIMYELESIVKSVKFF</sequence>
<proteinExistence type="predicted"/>
<reference evidence="1 2" key="1">
    <citation type="submission" date="2017-04" db="EMBL/GenBank/DDBJ databases">
        <title>Complete genome sequence of Flavobacterium kingsejong AJ004.</title>
        <authorList>
            <person name="Lee P.C."/>
        </authorList>
    </citation>
    <scope>NUCLEOTIDE SEQUENCE [LARGE SCALE GENOMIC DNA]</scope>
    <source>
        <strain evidence="1 2">AJ004</strain>
    </source>
</reference>
<dbReference type="EMBL" id="CP020919">
    <property type="protein sequence ID" value="AWG27254.1"/>
    <property type="molecule type" value="Genomic_DNA"/>
</dbReference>
<organism evidence="1 2">
    <name type="scientific">Flavobacterium kingsejongi</name>
    <dbReference type="NCBI Taxonomy" id="1678728"/>
    <lineage>
        <taxon>Bacteria</taxon>
        <taxon>Pseudomonadati</taxon>
        <taxon>Bacteroidota</taxon>
        <taxon>Flavobacteriia</taxon>
        <taxon>Flavobacteriales</taxon>
        <taxon>Flavobacteriaceae</taxon>
        <taxon>Flavobacterium</taxon>
    </lineage>
</organism>
<dbReference type="PROSITE" id="PS51257">
    <property type="entry name" value="PROKAR_LIPOPROTEIN"/>
    <property type="match status" value="1"/>
</dbReference>
<keyword evidence="2" id="KW-1185">Reference proteome</keyword>
<evidence type="ECO:0000313" key="2">
    <source>
        <dbReference type="Proteomes" id="UP000244677"/>
    </source>
</evidence>
<dbReference type="InterPro" id="IPR032286">
    <property type="entry name" value="DUF4837"/>
</dbReference>
<dbReference type="Proteomes" id="UP000244677">
    <property type="component" value="Chromosome"/>
</dbReference>
<dbReference type="KEGG" id="fki:FK004_04280"/>
<evidence type="ECO:0000313" key="1">
    <source>
        <dbReference type="EMBL" id="AWG27254.1"/>
    </source>
</evidence>
<gene>
    <name evidence="1" type="ORF">FK004_04280</name>
</gene>
<dbReference type="AlphaFoldDB" id="A0A2S1LU58"/>
<accession>A0A2S1LU58</accession>